<protein>
    <submittedName>
        <fullName evidence="13">Sadenosylmethionine mitochondrial carrier proteinlike [Aplysia californica]</fullName>
    </submittedName>
</protein>
<feature type="repeat" description="Solcar" evidence="10">
    <location>
        <begin position="5"/>
        <end position="78"/>
    </location>
</feature>
<dbReference type="GO" id="GO:0055085">
    <property type="term" value="P:transmembrane transport"/>
    <property type="evidence" value="ECO:0007669"/>
    <property type="project" value="InterPro"/>
</dbReference>
<dbReference type="InterPro" id="IPR023395">
    <property type="entry name" value="MCP_dom_sf"/>
</dbReference>
<dbReference type="SUPFAM" id="SSF103506">
    <property type="entry name" value="Mitochondrial carrier"/>
    <property type="match status" value="1"/>
</dbReference>
<evidence type="ECO:0000256" key="7">
    <source>
        <dbReference type="ARBA" id="ARBA00022989"/>
    </source>
</evidence>
<dbReference type="PROSITE" id="PS50920">
    <property type="entry name" value="SOLCAR"/>
    <property type="match status" value="3"/>
</dbReference>
<evidence type="ECO:0000256" key="1">
    <source>
        <dbReference type="ARBA" id="ARBA00004448"/>
    </source>
</evidence>
<dbReference type="Gene3D" id="1.50.40.10">
    <property type="entry name" value="Mitochondrial carrier domain"/>
    <property type="match status" value="1"/>
</dbReference>
<evidence type="ECO:0000256" key="11">
    <source>
        <dbReference type="RuleBase" id="RU000488"/>
    </source>
</evidence>
<keyword evidence="6" id="KW-0999">Mitochondrion inner membrane</keyword>
<dbReference type="EMBL" id="HACA01007593">
    <property type="protein sequence ID" value="CDW24954.1"/>
    <property type="molecule type" value="Transcribed_RNA"/>
</dbReference>
<comment type="similarity">
    <text evidence="2 11">Belongs to the mitochondrial carrier (TC 2.A.29) family.</text>
</comment>
<organism evidence="13">
    <name type="scientific">Lepeophtheirus salmonis</name>
    <name type="common">Salmon louse</name>
    <name type="synonym">Caligus salmonis</name>
    <dbReference type="NCBI Taxonomy" id="72036"/>
    <lineage>
        <taxon>Eukaryota</taxon>
        <taxon>Metazoa</taxon>
        <taxon>Ecdysozoa</taxon>
        <taxon>Arthropoda</taxon>
        <taxon>Crustacea</taxon>
        <taxon>Multicrustacea</taxon>
        <taxon>Hexanauplia</taxon>
        <taxon>Copepoda</taxon>
        <taxon>Siphonostomatoida</taxon>
        <taxon>Caligidae</taxon>
        <taxon>Lepeophtheirus</taxon>
    </lineage>
</organism>
<feature type="repeat" description="Solcar" evidence="10">
    <location>
        <begin position="85"/>
        <end position="171"/>
    </location>
</feature>
<evidence type="ECO:0000256" key="10">
    <source>
        <dbReference type="PROSITE-ProRule" id="PRU00282"/>
    </source>
</evidence>
<name>A0A0K2TG37_LEPSM</name>
<evidence type="ECO:0000256" key="9">
    <source>
        <dbReference type="ARBA" id="ARBA00023136"/>
    </source>
</evidence>
<dbReference type="FunFam" id="1.50.40.10:FF:000018">
    <property type="entry name" value="S-adenosylmethionine mitochondrial carrier protein-like"/>
    <property type="match status" value="1"/>
</dbReference>
<keyword evidence="8" id="KW-0496">Mitochondrion</keyword>
<accession>A0A0K2TG37</accession>
<keyword evidence="3 11" id="KW-0813">Transport</keyword>
<dbReference type="RefSeq" id="XP_040577214.1">
    <property type="nucleotide sequence ID" value="XM_040721280.2"/>
</dbReference>
<dbReference type="PRINTS" id="PR00926">
    <property type="entry name" value="MITOCARRIER"/>
</dbReference>
<keyword evidence="7 12" id="KW-1133">Transmembrane helix</keyword>
<evidence type="ECO:0000256" key="6">
    <source>
        <dbReference type="ARBA" id="ARBA00022792"/>
    </source>
</evidence>
<evidence type="ECO:0000256" key="8">
    <source>
        <dbReference type="ARBA" id="ARBA00023128"/>
    </source>
</evidence>
<evidence type="ECO:0000256" key="4">
    <source>
        <dbReference type="ARBA" id="ARBA00022692"/>
    </source>
</evidence>
<feature type="repeat" description="Solcar" evidence="10">
    <location>
        <begin position="180"/>
        <end position="265"/>
    </location>
</feature>
<feature type="transmembrane region" description="Helical" evidence="12">
    <location>
        <begin position="49"/>
        <end position="72"/>
    </location>
</feature>
<dbReference type="KEGG" id="lsm:121125999"/>
<dbReference type="PANTHER" id="PTHR45667">
    <property type="entry name" value="S-ADENOSYLMETHIONINE MITOCHONDRIAL CARRIER PROTEIN"/>
    <property type="match status" value="1"/>
</dbReference>
<feature type="transmembrane region" description="Helical" evidence="12">
    <location>
        <begin position="6"/>
        <end position="28"/>
    </location>
</feature>
<dbReference type="InterPro" id="IPR002067">
    <property type="entry name" value="MCP"/>
</dbReference>
<keyword evidence="4 10" id="KW-0812">Transmembrane</keyword>
<keyword evidence="9 10" id="KW-0472">Membrane</keyword>
<dbReference type="OrthoDB" id="276989at2759"/>
<evidence type="ECO:0000313" key="13">
    <source>
        <dbReference type="EMBL" id="CDW24954.1"/>
    </source>
</evidence>
<proteinExistence type="inferred from homology"/>
<evidence type="ECO:0000256" key="12">
    <source>
        <dbReference type="SAM" id="Phobius"/>
    </source>
</evidence>
<evidence type="ECO:0000256" key="3">
    <source>
        <dbReference type="ARBA" id="ARBA00022448"/>
    </source>
</evidence>
<dbReference type="Pfam" id="PF00153">
    <property type="entry name" value="Mito_carr"/>
    <property type="match status" value="3"/>
</dbReference>
<evidence type="ECO:0000256" key="5">
    <source>
        <dbReference type="ARBA" id="ARBA00022737"/>
    </source>
</evidence>
<comment type="subcellular location">
    <subcellularLocation>
        <location evidence="1">Mitochondrion inner membrane</location>
        <topology evidence="1">Multi-pass membrane protein</topology>
    </subcellularLocation>
</comment>
<keyword evidence="5" id="KW-0677">Repeat</keyword>
<dbReference type="InterPro" id="IPR018108">
    <property type="entry name" value="MCP_transmembrane"/>
</dbReference>
<evidence type="ECO:0000256" key="2">
    <source>
        <dbReference type="ARBA" id="ARBA00006375"/>
    </source>
</evidence>
<dbReference type="GO" id="GO:0005743">
    <property type="term" value="C:mitochondrial inner membrane"/>
    <property type="evidence" value="ECO:0007669"/>
    <property type="project" value="UniProtKB-SubCell"/>
</dbReference>
<dbReference type="AlphaFoldDB" id="A0A0K2TG37"/>
<sequence>MADSVPLMVSLLSGGVAGTAVDIALFPLDTIKTRLQSPRGFYASGGFSRIYAGLGPAALGSAPNAALFFLAYNAVKSTEILQKRHEAFRHAIAASAGEVTACLVRVPVEIIKQRRQAFQNVEPSLSSTSIVKKILHSKGFLGLYRGYFTTVSREVPFSIIQFPLWEYFKHKYALNFNAEASPGVSASFGAVSGGIAAGLTTPLDVAKTRIMLSDDPSTKRTLVVLRDIFVVNGFRGLFAGIVPRTMWMSIGGFIFFGAYEGVKDVLIRK</sequence>
<dbReference type="GeneID" id="121125999"/>
<reference evidence="13" key="1">
    <citation type="submission" date="2014-05" db="EMBL/GenBank/DDBJ databases">
        <authorList>
            <person name="Chronopoulou M."/>
        </authorList>
    </citation>
    <scope>NUCLEOTIDE SEQUENCE</scope>
    <source>
        <tissue evidence="13">Whole organism</tissue>
    </source>
</reference>